<gene>
    <name evidence="7" type="ORF">ATZ35_06090</name>
</gene>
<keyword evidence="1" id="KW-0433">Leucine-rich repeat</keyword>
<evidence type="ECO:0000256" key="4">
    <source>
        <dbReference type="SAM" id="SignalP"/>
    </source>
</evidence>
<dbReference type="AlphaFoldDB" id="A0A0U2MW64"/>
<dbReference type="InterPro" id="IPR001611">
    <property type="entry name" value="Leu-rich_rpt"/>
</dbReference>
<keyword evidence="2" id="KW-0677">Repeat</keyword>
<feature type="domain" description="MucBP" evidence="5">
    <location>
        <begin position="385"/>
        <end position="447"/>
    </location>
</feature>
<dbReference type="EMBL" id="CP013655">
    <property type="protein sequence ID" value="ALS36739.1"/>
    <property type="molecule type" value="Genomic_DNA"/>
</dbReference>
<dbReference type="InterPro" id="IPR009459">
    <property type="entry name" value="MucBP_dom"/>
</dbReference>
<feature type="compositionally biased region" description="Polar residues" evidence="3">
    <location>
        <begin position="41"/>
        <end position="55"/>
    </location>
</feature>
<evidence type="ECO:0000259" key="6">
    <source>
        <dbReference type="Pfam" id="PF22122"/>
    </source>
</evidence>
<protein>
    <recommendedName>
        <fullName evidence="9">MucBP domain-containing protein</fullName>
    </recommendedName>
</protein>
<feature type="region of interest" description="Disordered" evidence="3">
    <location>
        <begin position="35"/>
        <end position="57"/>
    </location>
</feature>
<dbReference type="Pfam" id="PF06458">
    <property type="entry name" value="MucBP"/>
    <property type="match status" value="3"/>
</dbReference>
<feature type="signal peptide" evidence="4">
    <location>
        <begin position="1"/>
        <end position="21"/>
    </location>
</feature>
<sequence>MNNAKKIFLPSMLCLSIYALANLPIEATAINQDDPTAMEHTPSSESATYNSSIHPSSPELPFTRAASEIVSVPDKVLRETILIKLGKSTDDVLTKQDMESLTSLTITNDTSIQINSLAGLEYATNLGSISLDNNNVGDFTPLEQLTSLVFVNLSGKFLTSSTFPDLRKSTGITHISVTSRQLDNEVLSKFTTFMSLERLYLDKNMFITTLEPLKNLPKLRSISVQFCGITDFTVINDFPALNDLAAFGQNTGLTSLPATISRNTLDYDATQQTVFMPFAEMPNRLTNFDGYVPPFTTSTSASNTVLEFNDAQLPADRLQITDLGITVSAVTEEDFHNLTSITYNARINNPVGSYETPPHFSFYAISAGTYFQQFNVIDEPEDGAPVTIKYQDEVGQPISESTVLEGKIDASFTAVPKDINTWVLKSTAGNTEGTFTQNPQEIIFTYERALGEPVMVYYTDTQGKPLAEPETLQGQLDAPYTSVSKQITGWQLKELPKNASGSFTNQAQTVHYMYKKIEKPLIPLTNSHSAFPTEYFGYGTNPIISSITHIVKNQVDVSEALKEALELPTWFPNTLATTEKTSDSKETVQHQAKEKQTDHDGRGSVTIKFVDEQGNELTAPSTITGKIGESYRVTAKKVKKIN</sequence>
<reference evidence="8" key="1">
    <citation type="submission" date="2015-12" db="EMBL/GenBank/DDBJ databases">
        <authorList>
            <person name="Lauer A."/>
            <person name="Humrighouse B."/>
            <person name="Loparev V."/>
            <person name="Shewmaker P.L."/>
            <person name="Whitney A.M."/>
            <person name="McLaughlin R.W."/>
        </authorList>
    </citation>
    <scope>NUCLEOTIDE SEQUENCE [LARGE SCALE GENOMIC DNA]</scope>
    <source>
        <strain evidence="8">LMG 26678</strain>
    </source>
</reference>
<dbReference type="Gene3D" id="2.60.40.3890">
    <property type="match status" value="1"/>
</dbReference>
<feature type="compositionally biased region" description="Basic and acidic residues" evidence="3">
    <location>
        <begin position="580"/>
        <end position="602"/>
    </location>
</feature>
<dbReference type="STRING" id="118060.ATZ35_06090"/>
<keyword evidence="4" id="KW-0732">Signal</keyword>
<evidence type="ECO:0000256" key="3">
    <source>
        <dbReference type="SAM" id="MobiDB-lite"/>
    </source>
</evidence>
<dbReference type="RefSeq" id="WP_208929958.1">
    <property type="nucleotide sequence ID" value="NZ_CP013655.1"/>
</dbReference>
<dbReference type="PROSITE" id="PS51450">
    <property type="entry name" value="LRR"/>
    <property type="match status" value="1"/>
</dbReference>
<dbReference type="Gene3D" id="3.10.20.320">
    <property type="entry name" value="Putative peptidoglycan bound protein (lpxtg motif)"/>
    <property type="match status" value="3"/>
</dbReference>
<dbReference type="Proteomes" id="UP000067523">
    <property type="component" value="Chromosome"/>
</dbReference>
<dbReference type="InterPro" id="IPR032675">
    <property type="entry name" value="LRR_dom_sf"/>
</dbReference>
<evidence type="ECO:0000313" key="7">
    <source>
        <dbReference type="EMBL" id="ALS36739.1"/>
    </source>
</evidence>
<accession>A0A0U2MW64</accession>
<dbReference type="InterPro" id="IPR050836">
    <property type="entry name" value="SDS22/Internalin_LRR"/>
</dbReference>
<dbReference type="KEGG" id="erx:ATZ35_06090"/>
<keyword evidence="8" id="KW-1185">Reference proteome</keyword>
<evidence type="ECO:0000256" key="2">
    <source>
        <dbReference type="ARBA" id="ARBA00022737"/>
    </source>
</evidence>
<feature type="region of interest" description="Disordered" evidence="3">
    <location>
        <begin position="576"/>
        <end position="604"/>
    </location>
</feature>
<evidence type="ECO:0000256" key="1">
    <source>
        <dbReference type="ARBA" id="ARBA00022614"/>
    </source>
</evidence>
<feature type="domain" description="Internalin K" evidence="6">
    <location>
        <begin position="265"/>
        <end position="376"/>
    </location>
</feature>
<dbReference type="Pfam" id="PF22122">
    <property type="entry name" value="InlK_D2"/>
    <property type="match status" value="1"/>
</dbReference>
<dbReference type="PANTHER" id="PTHR46652">
    <property type="entry name" value="LEUCINE-RICH REPEAT AND IQ DOMAIN-CONTAINING PROTEIN 1-RELATED"/>
    <property type="match status" value="1"/>
</dbReference>
<dbReference type="PANTHER" id="PTHR46652:SF3">
    <property type="entry name" value="LEUCINE-RICH REPEAT-CONTAINING PROTEIN 9"/>
    <property type="match status" value="1"/>
</dbReference>
<evidence type="ECO:0008006" key="9">
    <source>
        <dbReference type="Google" id="ProtNLM"/>
    </source>
</evidence>
<dbReference type="SUPFAM" id="SSF52058">
    <property type="entry name" value="L domain-like"/>
    <property type="match status" value="1"/>
</dbReference>
<feature type="domain" description="MucBP" evidence="5">
    <location>
        <begin position="605"/>
        <end position="639"/>
    </location>
</feature>
<feature type="chain" id="PRO_5039301538" description="MucBP domain-containing protein" evidence="4">
    <location>
        <begin position="22"/>
        <end position="642"/>
    </location>
</feature>
<evidence type="ECO:0000259" key="5">
    <source>
        <dbReference type="Pfam" id="PF06458"/>
    </source>
</evidence>
<evidence type="ECO:0000313" key="8">
    <source>
        <dbReference type="Proteomes" id="UP000067523"/>
    </source>
</evidence>
<name>A0A0U2MW64_9ENTE</name>
<proteinExistence type="predicted"/>
<dbReference type="Gene3D" id="3.80.10.10">
    <property type="entry name" value="Ribonuclease Inhibitor"/>
    <property type="match status" value="1"/>
</dbReference>
<organism evidence="7 8">
    <name type="scientific">Enterococcus rotai</name>
    <dbReference type="NCBI Taxonomy" id="118060"/>
    <lineage>
        <taxon>Bacteria</taxon>
        <taxon>Bacillati</taxon>
        <taxon>Bacillota</taxon>
        <taxon>Bacilli</taxon>
        <taxon>Lactobacillales</taxon>
        <taxon>Enterococcaceae</taxon>
        <taxon>Enterococcus</taxon>
    </lineage>
</organism>
<feature type="domain" description="MucBP" evidence="5">
    <location>
        <begin position="453"/>
        <end position="515"/>
    </location>
</feature>
<dbReference type="InterPro" id="IPR054360">
    <property type="entry name" value="InlK_D2"/>
</dbReference>